<sequence>MYKLIILDFDGTIGDTNKIITTTMQSTLRELGLPMRSAEECRKTIGLPLKGCFEALMPMSDSQLDSCADTYRRIFDEYNRTMKVDVFPGVMEKIEQWHADGAIITLASSRGHASLAAFVSQMGLDQYVSYILGADDVEIAKPHPYPVLKTMRHFGIAPEDTLVVGDMSFDILMGKRAGCHTCGVTYGNGTVEELQAAGADQICDSFLSIR</sequence>
<reference evidence="5 6" key="1">
    <citation type="submission" date="2009-10" db="EMBL/GenBank/DDBJ databases">
        <authorList>
            <person name="Qin X."/>
            <person name="Bachman B."/>
            <person name="Battles P."/>
            <person name="Bell A."/>
            <person name="Bess C."/>
            <person name="Bickham C."/>
            <person name="Chaboub L."/>
            <person name="Chen D."/>
            <person name="Coyle M."/>
            <person name="Deiros D.R."/>
            <person name="Dinh H."/>
            <person name="Forbes L."/>
            <person name="Fowler G."/>
            <person name="Francisco L."/>
            <person name="Fu Q."/>
            <person name="Gubbala S."/>
            <person name="Hale W."/>
            <person name="Han Y."/>
            <person name="Hemphill L."/>
            <person name="Highlander S.K."/>
            <person name="Hirani K."/>
            <person name="Hogues M."/>
            <person name="Jackson L."/>
            <person name="Jakkamsetti A."/>
            <person name="Javaid M."/>
            <person name="Jiang H."/>
            <person name="Korchina V."/>
            <person name="Kovar C."/>
            <person name="Lara F."/>
            <person name="Lee S."/>
            <person name="Mata R."/>
            <person name="Mathew T."/>
            <person name="Moen C."/>
            <person name="Morales K."/>
            <person name="Munidasa M."/>
            <person name="Nazareth L."/>
            <person name="Ngo R."/>
            <person name="Nguyen L."/>
            <person name="Okwuonu G."/>
            <person name="Ongeri F."/>
            <person name="Patil S."/>
            <person name="Petrosino J."/>
            <person name="Pham C."/>
            <person name="Pham P."/>
            <person name="Pu L.-L."/>
            <person name="Puazo M."/>
            <person name="Raj R."/>
            <person name="Reid J."/>
            <person name="Rouhana J."/>
            <person name="Saada N."/>
            <person name="Shang Y."/>
            <person name="Simmons D."/>
            <person name="Thornton R."/>
            <person name="Warren J."/>
            <person name="Weissenberger G."/>
            <person name="Zhang J."/>
            <person name="Zhang L."/>
            <person name="Zhou C."/>
            <person name="Zhu D."/>
            <person name="Muzny D."/>
            <person name="Worley K."/>
            <person name="Gibbs R."/>
        </authorList>
    </citation>
    <scope>NUCLEOTIDE SEQUENCE [LARGE SCALE GENOMIC DNA]</scope>
    <source>
        <strain evidence="5 6">DSM 17361</strain>
    </source>
</reference>
<name>D1PUP6_9BACT</name>
<dbReference type="OrthoDB" id="1315649at2"/>
<comment type="pathway">
    <text evidence="2">Organic acid metabolism; glycolate biosynthesis; glycolate from 2-phosphoglycolate: step 1/1.</text>
</comment>
<dbReference type="HOGENOM" id="CLU_045011_19_3_10"/>
<dbReference type="InterPro" id="IPR050155">
    <property type="entry name" value="HAD-like_hydrolase_sf"/>
</dbReference>
<dbReference type="InterPro" id="IPR006439">
    <property type="entry name" value="HAD-SF_hydro_IA"/>
</dbReference>
<dbReference type="Proteomes" id="UP000003160">
    <property type="component" value="Unassembled WGS sequence"/>
</dbReference>
<dbReference type="InterPro" id="IPR023198">
    <property type="entry name" value="PGP-like_dom2"/>
</dbReference>
<dbReference type="PANTHER" id="PTHR43434">
    <property type="entry name" value="PHOSPHOGLYCOLATE PHOSPHATASE"/>
    <property type="match status" value="1"/>
</dbReference>
<keyword evidence="6" id="KW-1185">Reference proteome</keyword>
<proteinExistence type="inferred from homology"/>
<dbReference type="SFLD" id="SFLDG01135">
    <property type="entry name" value="C1.5.6:_HAD__Beta-PGM__Phospha"/>
    <property type="match status" value="1"/>
</dbReference>
<dbReference type="GO" id="GO:0008967">
    <property type="term" value="F:phosphoglycolate phosphatase activity"/>
    <property type="evidence" value="ECO:0007669"/>
    <property type="project" value="UniProtKB-EC"/>
</dbReference>
<dbReference type="NCBIfam" id="TIGR01549">
    <property type="entry name" value="HAD-SF-IA-v1"/>
    <property type="match status" value="1"/>
</dbReference>
<evidence type="ECO:0000256" key="1">
    <source>
        <dbReference type="ARBA" id="ARBA00000830"/>
    </source>
</evidence>
<gene>
    <name evidence="5" type="ORF">HMPREF0645_0681</name>
</gene>
<evidence type="ECO:0000256" key="2">
    <source>
        <dbReference type="ARBA" id="ARBA00004818"/>
    </source>
</evidence>
<organism evidence="5 6">
    <name type="scientific">Hallella bergensis DSM 17361</name>
    <dbReference type="NCBI Taxonomy" id="585502"/>
    <lineage>
        <taxon>Bacteria</taxon>
        <taxon>Pseudomonadati</taxon>
        <taxon>Bacteroidota</taxon>
        <taxon>Bacteroidia</taxon>
        <taxon>Bacteroidales</taxon>
        <taxon>Prevotellaceae</taxon>
        <taxon>Hallella</taxon>
    </lineage>
</organism>
<dbReference type="GO" id="GO:0006281">
    <property type="term" value="P:DNA repair"/>
    <property type="evidence" value="ECO:0007669"/>
    <property type="project" value="TreeGrafter"/>
</dbReference>
<comment type="catalytic activity">
    <reaction evidence="1">
        <text>2-phosphoglycolate + H2O = glycolate + phosphate</text>
        <dbReference type="Rhea" id="RHEA:14369"/>
        <dbReference type="ChEBI" id="CHEBI:15377"/>
        <dbReference type="ChEBI" id="CHEBI:29805"/>
        <dbReference type="ChEBI" id="CHEBI:43474"/>
        <dbReference type="ChEBI" id="CHEBI:58033"/>
        <dbReference type="EC" id="3.1.3.18"/>
    </reaction>
</comment>
<dbReference type="EC" id="3.1.3.18" evidence="4"/>
<evidence type="ECO:0000256" key="4">
    <source>
        <dbReference type="ARBA" id="ARBA00013078"/>
    </source>
</evidence>
<dbReference type="InterPro" id="IPR036412">
    <property type="entry name" value="HAD-like_sf"/>
</dbReference>
<dbReference type="Gene3D" id="1.10.150.240">
    <property type="entry name" value="Putative phosphatase, domain 2"/>
    <property type="match status" value="1"/>
</dbReference>
<protein>
    <recommendedName>
        <fullName evidence="4">phosphoglycolate phosphatase</fullName>
        <ecNumber evidence="4">3.1.3.18</ecNumber>
    </recommendedName>
</protein>
<evidence type="ECO:0000313" key="5">
    <source>
        <dbReference type="EMBL" id="EFA44885.1"/>
    </source>
</evidence>
<dbReference type="RefSeq" id="WP_007172795.1">
    <property type="nucleotide sequence ID" value="NZ_GG704780.1"/>
</dbReference>
<dbReference type="Pfam" id="PF13419">
    <property type="entry name" value="HAD_2"/>
    <property type="match status" value="1"/>
</dbReference>
<dbReference type="EMBL" id="ACKS01000031">
    <property type="protein sequence ID" value="EFA44885.1"/>
    <property type="molecule type" value="Genomic_DNA"/>
</dbReference>
<evidence type="ECO:0000313" key="6">
    <source>
        <dbReference type="Proteomes" id="UP000003160"/>
    </source>
</evidence>
<dbReference type="PANTHER" id="PTHR43434:SF1">
    <property type="entry name" value="PHOSPHOGLYCOLATE PHOSPHATASE"/>
    <property type="match status" value="1"/>
</dbReference>
<dbReference type="eggNOG" id="COG0546">
    <property type="taxonomic scope" value="Bacteria"/>
</dbReference>
<comment type="similarity">
    <text evidence="3">Belongs to the HAD-like hydrolase superfamily. CbbY/CbbZ/Gph/YieH family.</text>
</comment>
<dbReference type="SFLD" id="SFLDS00003">
    <property type="entry name" value="Haloacid_Dehalogenase"/>
    <property type="match status" value="1"/>
</dbReference>
<comment type="caution">
    <text evidence="5">The sequence shown here is derived from an EMBL/GenBank/DDBJ whole genome shotgun (WGS) entry which is preliminary data.</text>
</comment>
<dbReference type="Gene3D" id="3.40.50.1000">
    <property type="entry name" value="HAD superfamily/HAD-like"/>
    <property type="match status" value="1"/>
</dbReference>
<dbReference type="SUPFAM" id="SSF56784">
    <property type="entry name" value="HAD-like"/>
    <property type="match status" value="1"/>
</dbReference>
<keyword evidence="5" id="KW-0378">Hydrolase</keyword>
<evidence type="ECO:0000256" key="3">
    <source>
        <dbReference type="ARBA" id="ARBA00006171"/>
    </source>
</evidence>
<dbReference type="AlphaFoldDB" id="D1PUP6"/>
<dbReference type="InterPro" id="IPR041492">
    <property type="entry name" value="HAD_2"/>
</dbReference>
<dbReference type="SFLD" id="SFLDG01129">
    <property type="entry name" value="C1.5:_HAD__Beta-PGM__Phosphata"/>
    <property type="match status" value="1"/>
</dbReference>
<accession>D1PUP6</accession>
<dbReference type="InterPro" id="IPR023214">
    <property type="entry name" value="HAD_sf"/>
</dbReference>